<dbReference type="InterPro" id="IPR036259">
    <property type="entry name" value="MFS_trans_sf"/>
</dbReference>
<organism evidence="8 9">
    <name type="scientific">Aspergillus keveii</name>
    <dbReference type="NCBI Taxonomy" id="714993"/>
    <lineage>
        <taxon>Eukaryota</taxon>
        <taxon>Fungi</taxon>
        <taxon>Dikarya</taxon>
        <taxon>Ascomycota</taxon>
        <taxon>Pezizomycotina</taxon>
        <taxon>Eurotiomycetes</taxon>
        <taxon>Eurotiomycetidae</taxon>
        <taxon>Eurotiales</taxon>
        <taxon>Aspergillaceae</taxon>
        <taxon>Aspergillus</taxon>
        <taxon>Aspergillus subgen. Nidulantes</taxon>
    </lineage>
</organism>
<feature type="transmembrane region" description="Helical" evidence="6">
    <location>
        <begin position="480"/>
        <end position="498"/>
    </location>
</feature>
<dbReference type="Gene3D" id="1.20.1250.20">
    <property type="entry name" value="MFS general substrate transporter like domains"/>
    <property type="match status" value="1"/>
</dbReference>
<dbReference type="SUPFAM" id="SSF103473">
    <property type="entry name" value="MFS general substrate transporter"/>
    <property type="match status" value="1"/>
</dbReference>
<keyword evidence="2" id="KW-0813">Transport</keyword>
<feature type="transmembrane region" description="Helical" evidence="6">
    <location>
        <begin position="124"/>
        <end position="148"/>
    </location>
</feature>
<reference evidence="8 9" key="1">
    <citation type="submission" date="2024-07" db="EMBL/GenBank/DDBJ databases">
        <title>Section-level genome sequencing and comparative genomics of Aspergillus sections Usti and Cavernicolus.</title>
        <authorList>
            <consortium name="Lawrence Berkeley National Laboratory"/>
            <person name="Nybo J.L."/>
            <person name="Vesth T.C."/>
            <person name="Theobald S."/>
            <person name="Frisvad J.C."/>
            <person name="Larsen T.O."/>
            <person name="Kjaerboelling I."/>
            <person name="Rothschild-Mancinelli K."/>
            <person name="Lyhne E.K."/>
            <person name="Kogle M.E."/>
            <person name="Barry K."/>
            <person name="Clum A."/>
            <person name="Na H."/>
            <person name="Ledsgaard L."/>
            <person name="Lin J."/>
            <person name="Lipzen A."/>
            <person name="Kuo A."/>
            <person name="Riley R."/>
            <person name="Mondo S."/>
            <person name="Labutti K."/>
            <person name="Haridas S."/>
            <person name="Pangalinan J."/>
            <person name="Salamov A.A."/>
            <person name="Simmons B.A."/>
            <person name="Magnuson J.K."/>
            <person name="Chen J."/>
            <person name="Drula E."/>
            <person name="Henrissat B."/>
            <person name="Wiebenga A."/>
            <person name="Lubbers R.J."/>
            <person name="Gomes A.C."/>
            <person name="Makela M.R."/>
            <person name="Stajich J."/>
            <person name="Grigoriev I.V."/>
            <person name="Mortensen U.H."/>
            <person name="De Vries R.P."/>
            <person name="Baker S.E."/>
            <person name="Andersen M.R."/>
        </authorList>
    </citation>
    <scope>NUCLEOTIDE SEQUENCE [LARGE SCALE GENOMIC DNA]</scope>
    <source>
        <strain evidence="8 9">CBS 209.92</strain>
    </source>
</reference>
<feature type="transmembrane region" description="Helical" evidence="6">
    <location>
        <begin position="65"/>
        <end position="87"/>
    </location>
</feature>
<gene>
    <name evidence="8" type="ORF">BJX66DRAFT_351252</name>
</gene>
<feature type="transmembrane region" description="Helical" evidence="6">
    <location>
        <begin position="160"/>
        <end position="179"/>
    </location>
</feature>
<feature type="transmembrane region" description="Helical" evidence="6">
    <location>
        <begin position="199"/>
        <end position="223"/>
    </location>
</feature>
<sequence length="559" mass="61343">MLKHPSFLRGRRQCGCGSAWSALPIRQLFVLALCRICEPIAFMSIFPYVYHMVESFQVTGDDRKIALYAGLITSSFTFAEFSAGMFWGRLSDRMGRRPVLIMGLIGTAISMMLFGFASNFPTALAARALGGILNGNAGVLQTTVAEIVTTKEHQPRAYSIMPFVWCLGSILGPALGGLLSQPCDKYPTVFSRHTVFDRFPFLLPNLACVFILACGVVIGLMFLEETHPQKKHRRRRGLALGRWWWKKWWGCRMPHATAERRVSSLHSLVEVDDIPDHGETENQGNGQFGRPPKPFTRQVVYNIISYGILAYHSISFDQLMPVFLSTPKSNHEITLPFTFSGGLGFTSKTIGSMLAIQGVYSMIAQLWLFPLVVRHLGALRTFRLVLIIWSPLYLLVPYMIIVPENLHMVAAFAALICKITFHVIAFPSSAILLANAAPSPNVLGSINGAAASVASLSRALGPSVTGLLHSRGLDSGYSIISWWACGIVCSIGAVLSFAMEDSDPETDRDQPFEDGAHYIGRKIAQGSILSEDAENGSFQELQGLLSSARTSVDDSTCPV</sequence>
<evidence type="ECO:0000256" key="3">
    <source>
        <dbReference type="ARBA" id="ARBA00022692"/>
    </source>
</evidence>
<feature type="transmembrane region" description="Helical" evidence="6">
    <location>
        <begin position="441"/>
        <end position="460"/>
    </location>
</feature>
<dbReference type="Pfam" id="PF07690">
    <property type="entry name" value="MFS_1"/>
    <property type="match status" value="1"/>
</dbReference>
<dbReference type="InterPro" id="IPR011701">
    <property type="entry name" value="MFS"/>
</dbReference>
<dbReference type="Proteomes" id="UP001610563">
    <property type="component" value="Unassembled WGS sequence"/>
</dbReference>
<evidence type="ECO:0000256" key="6">
    <source>
        <dbReference type="SAM" id="Phobius"/>
    </source>
</evidence>
<keyword evidence="4 6" id="KW-1133">Transmembrane helix</keyword>
<evidence type="ECO:0000313" key="8">
    <source>
        <dbReference type="EMBL" id="KAL2782405.1"/>
    </source>
</evidence>
<dbReference type="CDD" id="cd17330">
    <property type="entry name" value="MFS_SLC46_TetA_like"/>
    <property type="match status" value="1"/>
</dbReference>
<dbReference type="InterPro" id="IPR020846">
    <property type="entry name" value="MFS_dom"/>
</dbReference>
<keyword evidence="5 6" id="KW-0472">Membrane</keyword>
<accession>A0ABR4FGM5</accession>
<comment type="subcellular location">
    <subcellularLocation>
        <location evidence="1">Membrane</location>
        <topology evidence="1">Multi-pass membrane protein</topology>
    </subcellularLocation>
</comment>
<keyword evidence="9" id="KW-1185">Reference proteome</keyword>
<feature type="transmembrane region" description="Helical" evidence="6">
    <location>
        <begin position="99"/>
        <end position="118"/>
    </location>
</feature>
<keyword evidence="3 6" id="KW-0812">Transmembrane</keyword>
<evidence type="ECO:0000256" key="2">
    <source>
        <dbReference type="ARBA" id="ARBA00022448"/>
    </source>
</evidence>
<evidence type="ECO:0000313" key="9">
    <source>
        <dbReference type="Proteomes" id="UP001610563"/>
    </source>
</evidence>
<evidence type="ECO:0000256" key="1">
    <source>
        <dbReference type="ARBA" id="ARBA00004141"/>
    </source>
</evidence>
<evidence type="ECO:0000256" key="4">
    <source>
        <dbReference type="ARBA" id="ARBA00022989"/>
    </source>
</evidence>
<evidence type="ECO:0000256" key="5">
    <source>
        <dbReference type="ARBA" id="ARBA00023136"/>
    </source>
</evidence>
<feature type="transmembrane region" description="Helical" evidence="6">
    <location>
        <begin position="299"/>
        <end position="316"/>
    </location>
</feature>
<comment type="caution">
    <text evidence="8">The sequence shown here is derived from an EMBL/GenBank/DDBJ whole genome shotgun (WGS) entry which is preliminary data.</text>
</comment>
<feature type="transmembrane region" description="Helical" evidence="6">
    <location>
        <begin position="350"/>
        <end position="372"/>
    </location>
</feature>
<proteinExistence type="predicted"/>
<feature type="transmembrane region" description="Helical" evidence="6">
    <location>
        <begin position="408"/>
        <end position="434"/>
    </location>
</feature>
<feature type="domain" description="Major facilitator superfamily (MFS) profile" evidence="7">
    <location>
        <begin position="27"/>
        <end position="504"/>
    </location>
</feature>
<dbReference type="PANTHER" id="PTHR23504">
    <property type="entry name" value="MAJOR FACILITATOR SUPERFAMILY DOMAIN-CONTAINING PROTEIN 10"/>
    <property type="match status" value="1"/>
</dbReference>
<protein>
    <submittedName>
        <fullName evidence="8">Major facilitator superfamily domain-containing protein</fullName>
    </submittedName>
</protein>
<dbReference type="PROSITE" id="PS50850">
    <property type="entry name" value="MFS"/>
    <property type="match status" value="1"/>
</dbReference>
<name>A0ABR4FGM5_9EURO</name>
<feature type="transmembrane region" description="Helical" evidence="6">
    <location>
        <begin position="384"/>
        <end position="402"/>
    </location>
</feature>
<feature type="transmembrane region" description="Helical" evidence="6">
    <location>
        <begin position="28"/>
        <end position="50"/>
    </location>
</feature>
<dbReference type="PANTHER" id="PTHR23504:SF15">
    <property type="entry name" value="MAJOR FACILITATOR SUPERFAMILY (MFS) PROFILE DOMAIN-CONTAINING PROTEIN"/>
    <property type="match status" value="1"/>
</dbReference>
<dbReference type="EMBL" id="JBFTWV010000452">
    <property type="protein sequence ID" value="KAL2782405.1"/>
    <property type="molecule type" value="Genomic_DNA"/>
</dbReference>
<evidence type="ECO:0000259" key="7">
    <source>
        <dbReference type="PROSITE" id="PS50850"/>
    </source>
</evidence>